<dbReference type="RefSeq" id="WP_090099149.1">
    <property type="nucleotide sequence ID" value="NZ_FNIX01000007.1"/>
</dbReference>
<keyword evidence="2" id="KW-0597">Phosphoprotein</keyword>
<reference evidence="5" key="1">
    <citation type="submission" date="2016-10" db="EMBL/GenBank/DDBJ databases">
        <authorList>
            <person name="Varghese N."/>
            <person name="Submissions S."/>
        </authorList>
    </citation>
    <scope>NUCLEOTIDE SEQUENCE [LARGE SCALE GENOMIC DNA]</scope>
    <source>
        <strain evidence="5">CGMCC 4.6609</strain>
    </source>
</reference>
<dbReference type="PANTHER" id="PTHR45527">
    <property type="entry name" value="NONRIBOSOMAL PEPTIDE SYNTHETASE"/>
    <property type="match status" value="1"/>
</dbReference>
<dbReference type="GO" id="GO:0005737">
    <property type="term" value="C:cytoplasm"/>
    <property type="evidence" value="ECO:0007669"/>
    <property type="project" value="TreeGrafter"/>
</dbReference>
<dbReference type="Pfam" id="PF00550">
    <property type="entry name" value="PP-binding"/>
    <property type="match status" value="1"/>
</dbReference>
<dbReference type="OrthoDB" id="3700231at2"/>
<dbReference type="GO" id="GO:0031177">
    <property type="term" value="F:phosphopantetheine binding"/>
    <property type="evidence" value="ECO:0007669"/>
    <property type="project" value="InterPro"/>
</dbReference>
<dbReference type="GO" id="GO:0043041">
    <property type="term" value="P:amino acid activation for nonribosomal peptide biosynthetic process"/>
    <property type="evidence" value="ECO:0007669"/>
    <property type="project" value="TreeGrafter"/>
</dbReference>
<evidence type="ECO:0000256" key="1">
    <source>
        <dbReference type="ARBA" id="ARBA00022450"/>
    </source>
</evidence>
<dbReference type="GO" id="GO:0044550">
    <property type="term" value="P:secondary metabolite biosynthetic process"/>
    <property type="evidence" value="ECO:0007669"/>
    <property type="project" value="TreeGrafter"/>
</dbReference>
<gene>
    <name evidence="4" type="ORF">SAMN05421507_107255</name>
</gene>
<dbReference type="STRING" id="641025.SAMN05421507_107255"/>
<dbReference type="Gene3D" id="1.10.1200.10">
    <property type="entry name" value="ACP-like"/>
    <property type="match status" value="1"/>
</dbReference>
<name>A0A1H0S6I8_9PSEU</name>
<proteinExistence type="predicted"/>
<feature type="domain" description="Carrier" evidence="3">
    <location>
        <begin position="7"/>
        <end position="84"/>
    </location>
</feature>
<dbReference type="SMART" id="SM00823">
    <property type="entry name" value="PKS_PP"/>
    <property type="match status" value="1"/>
</dbReference>
<dbReference type="AlphaFoldDB" id="A0A1H0S6I8"/>
<sequence>MSDRLAGTNTENETVIIDVLAELLMLSPEDIALDQSFADVGVDSILAVEFVSMLRTKFDSVITVDTIYENDSVRQLAAALKPVVAG</sequence>
<dbReference type="EMBL" id="FNIX01000007">
    <property type="protein sequence ID" value="SDP37334.1"/>
    <property type="molecule type" value="Genomic_DNA"/>
</dbReference>
<dbReference type="PANTHER" id="PTHR45527:SF1">
    <property type="entry name" value="FATTY ACID SYNTHASE"/>
    <property type="match status" value="1"/>
</dbReference>
<evidence type="ECO:0000256" key="2">
    <source>
        <dbReference type="ARBA" id="ARBA00022553"/>
    </source>
</evidence>
<dbReference type="SUPFAM" id="SSF47336">
    <property type="entry name" value="ACP-like"/>
    <property type="match status" value="1"/>
</dbReference>
<dbReference type="InterPro" id="IPR009081">
    <property type="entry name" value="PP-bd_ACP"/>
</dbReference>
<protein>
    <submittedName>
        <fullName evidence="4">Polyketide synthase PksJ/polyketide synthase PksL</fullName>
    </submittedName>
</protein>
<dbReference type="InterPro" id="IPR020806">
    <property type="entry name" value="PKS_PP-bd"/>
</dbReference>
<keyword evidence="5" id="KW-1185">Reference proteome</keyword>
<dbReference type="PROSITE" id="PS50075">
    <property type="entry name" value="CARRIER"/>
    <property type="match status" value="1"/>
</dbReference>
<dbReference type="InterPro" id="IPR036736">
    <property type="entry name" value="ACP-like_sf"/>
</dbReference>
<keyword evidence="1" id="KW-0596">Phosphopantetheine</keyword>
<evidence type="ECO:0000259" key="3">
    <source>
        <dbReference type="PROSITE" id="PS50075"/>
    </source>
</evidence>
<evidence type="ECO:0000313" key="5">
    <source>
        <dbReference type="Proteomes" id="UP000199691"/>
    </source>
</evidence>
<organism evidence="4 5">
    <name type="scientific">Lentzea jiangxiensis</name>
    <dbReference type="NCBI Taxonomy" id="641025"/>
    <lineage>
        <taxon>Bacteria</taxon>
        <taxon>Bacillati</taxon>
        <taxon>Actinomycetota</taxon>
        <taxon>Actinomycetes</taxon>
        <taxon>Pseudonocardiales</taxon>
        <taxon>Pseudonocardiaceae</taxon>
        <taxon>Lentzea</taxon>
    </lineage>
</organism>
<evidence type="ECO:0000313" key="4">
    <source>
        <dbReference type="EMBL" id="SDP37334.1"/>
    </source>
</evidence>
<dbReference type="Proteomes" id="UP000199691">
    <property type="component" value="Unassembled WGS sequence"/>
</dbReference>
<dbReference type="SMART" id="SM01294">
    <property type="entry name" value="PKS_PP_betabranch"/>
    <property type="match status" value="1"/>
</dbReference>
<accession>A0A1H0S6I8</accession>